<evidence type="ECO:0000256" key="5">
    <source>
        <dbReference type="ARBA" id="ARBA00022729"/>
    </source>
</evidence>
<keyword evidence="10" id="KW-1015">Disulfide bond</keyword>
<evidence type="ECO:0000256" key="1">
    <source>
        <dbReference type="ARBA" id="ARBA00001973"/>
    </source>
</evidence>
<dbReference type="GeneID" id="87895381"/>
<protein>
    <recommendedName>
        <fullName evidence="15">lytic cellulose monooxygenase (C4-dehydrogenating)</fullName>
        <ecNumber evidence="15">1.14.99.56</ecNumber>
    </recommendedName>
</protein>
<feature type="chain" id="PRO_5046261693" description="lytic cellulose monooxygenase (C4-dehydrogenating)" evidence="16">
    <location>
        <begin position="18"/>
        <end position="247"/>
    </location>
</feature>
<keyword evidence="8" id="KW-0186">Copper</keyword>
<gene>
    <name evidence="18" type="ORF">QC761_201700</name>
</gene>
<comment type="similarity">
    <text evidence="13">Belongs to the polysaccharide monooxygenase AA9 family.</text>
</comment>
<dbReference type="InterPro" id="IPR005103">
    <property type="entry name" value="AA9_LPMO"/>
</dbReference>
<evidence type="ECO:0000256" key="10">
    <source>
        <dbReference type="ARBA" id="ARBA00023157"/>
    </source>
</evidence>
<dbReference type="PANTHER" id="PTHR33353:SF13">
    <property type="entry name" value="ENDOGLUCANASE II"/>
    <property type="match status" value="1"/>
</dbReference>
<evidence type="ECO:0000256" key="7">
    <source>
        <dbReference type="ARBA" id="ARBA00023002"/>
    </source>
</evidence>
<dbReference type="Pfam" id="PF03443">
    <property type="entry name" value="AA9"/>
    <property type="match status" value="1"/>
</dbReference>
<organism evidence="18 19">
    <name type="scientific">Podospora bellae-mahoneyi</name>
    <dbReference type="NCBI Taxonomy" id="2093777"/>
    <lineage>
        <taxon>Eukaryota</taxon>
        <taxon>Fungi</taxon>
        <taxon>Dikarya</taxon>
        <taxon>Ascomycota</taxon>
        <taxon>Pezizomycotina</taxon>
        <taxon>Sordariomycetes</taxon>
        <taxon>Sordariomycetidae</taxon>
        <taxon>Sordariales</taxon>
        <taxon>Podosporaceae</taxon>
        <taxon>Podospora</taxon>
    </lineage>
</organism>
<evidence type="ECO:0000256" key="6">
    <source>
        <dbReference type="ARBA" id="ARBA00023001"/>
    </source>
</evidence>
<evidence type="ECO:0000256" key="9">
    <source>
        <dbReference type="ARBA" id="ARBA00023033"/>
    </source>
</evidence>
<keyword evidence="9" id="KW-0503">Monooxygenase</keyword>
<evidence type="ECO:0000256" key="16">
    <source>
        <dbReference type="SAM" id="SignalP"/>
    </source>
</evidence>
<dbReference type="Gene3D" id="2.70.50.70">
    <property type="match status" value="1"/>
</dbReference>
<name>A0ABR0FNL3_9PEZI</name>
<evidence type="ECO:0000256" key="13">
    <source>
        <dbReference type="ARBA" id="ARBA00044502"/>
    </source>
</evidence>
<reference evidence="18 19" key="1">
    <citation type="journal article" date="2023" name="bioRxiv">
        <title>High-quality genome assemblies of four members of thePodospora anserinaspecies complex.</title>
        <authorList>
            <person name="Ament-Velasquez S.L."/>
            <person name="Vogan A.A."/>
            <person name="Wallerman O."/>
            <person name="Hartmann F."/>
            <person name="Gautier V."/>
            <person name="Silar P."/>
            <person name="Giraud T."/>
            <person name="Johannesson H."/>
        </authorList>
    </citation>
    <scope>NUCLEOTIDE SEQUENCE [LARGE SCALE GENOMIC DNA]</scope>
    <source>
        <strain evidence="18 19">CBS 112042</strain>
    </source>
</reference>
<evidence type="ECO:0000259" key="17">
    <source>
        <dbReference type="Pfam" id="PF03443"/>
    </source>
</evidence>
<keyword evidence="6" id="KW-0136">Cellulose degradation</keyword>
<evidence type="ECO:0000256" key="3">
    <source>
        <dbReference type="ARBA" id="ARBA00022525"/>
    </source>
</evidence>
<dbReference type="EC" id="1.14.99.56" evidence="15"/>
<sequence>MKFSFVALLACGLTVDAHTIFQQKISVNGQDKGQLTGIRAPNNNNPVQNVNDQNMACGQPGSKSNTVVNVNAGDRIGAYFGHVIGGAQFPNDRDHPIAASHKGPVQAYLAKVDNAATASSNGQKWFKIWHEGFDQGSRKWGVDTVIQNQGWTYFNIPQCIAPGQYLLRVELLALHSANQQGQAQFYKSCAQINISGSGSFTPSQTVSFPGAYQANHPGILTSIYGLTGQPDNGGKSYSIPGPAPISC</sequence>
<comment type="catalytic activity">
    <reaction evidence="14">
        <text>[(1-&gt;4)-beta-D-glucosyl]n+m + reduced acceptor + O2 = 4-dehydro-beta-D-glucosyl-[(1-&gt;4)-beta-D-glucosyl]n-1 + [(1-&gt;4)-beta-D-glucosyl]m + acceptor + H2O.</text>
        <dbReference type="EC" id="1.14.99.56"/>
    </reaction>
</comment>
<feature type="domain" description="Auxiliary Activity family 9 catalytic" evidence="17">
    <location>
        <begin position="18"/>
        <end position="225"/>
    </location>
</feature>
<dbReference type="Proteomes" id="UP001322138">
    <property type="component" value="Unassembled WGS sequence"/>
</dbReference>
<comment type="caution">
    <text evidence="18">The sequence shown here is derived from an EMBL/GenBank/DDBJ whole genome shotgun (WGS) entry which is preliminary data.</text>
</comment>
<evidence type="ECO:0000256" key="15">
    <source>
        <dbReference type="ARBA" id="ARBA00047174"/>
    </source>
</evidence>
<evidence type="ECO:0000256" key="14">
    <source>
        <dbReference type="ARBA" id="ARBA00045077"/>
    </source>
</evidence>
<evidence type="ECO:0000256" key="11">
    <source>
        <dbReference type="ARBA" id="ARBA00023277"/>
    </source>
</evidence>
<keyword evidence="5 16" id="KW-0732">Signal</keyword>
<evidence type="ECO:0000313" key="19">
    <source>
        <dbReference type="Proteomes" id="UP001322138"/>
    </source>
</evidence>
<keyword evidence="11" id="KW-0119">Carbohydrate metabolism</keyword>
<feature type="signal peptide" evidence="16">
    <location>
        <begin position="1"/>
        <end position="17"/>
    </location>
</feature>
<evidence type="ECO:0000256" key="8">
    <source>
        <dbReference type="ARBA" id="ARBA00023008"/>
    </source>
</evidence>
<evidence type="ECO:0000256" key="2">
    <source>
        <dbReference type="ARBA" id="ARBA00004613"/>
    </source>
</evidence>
<dbReference type="EMBL" id="JAFFGZ010000004">
    <property type="protein sequence ID" value="KAK4645469.1"/>
    <property type="molecule type" value="Genomic_DNA"/>
</dbReference>
<comment type="cofactor">
    <cofactor evidence="1">
        <name>Cu(2+)</name>
        <dbReference type="ChEBI" id="CHEBI:29036"/>
    </cofactor>
</comment>
<evidence type="ECO:0000256" key="12">
    <source>
        <dbReference type="ARBA" id="ARBA00023326"/>
    </source>
</evidence>
<keyword evidence="7" id="KW-0560">Oxidoreductase</keyword>
<evidence type="ECO:0000256" key="4">
    <source>
        <dbReference type="ARBA" id="ARBA00022723"/>
    </source>
</evidence>
<keyword evidence="19" id="KW-1185">Reference proteome</keyword>
<dbReference type="InterPro" id="IPR049892">
    <property type="entry name" value="AA9"/>
</dbReference>
<keyword evidence="4" id="KW-0479">Metal-binding</keyword>
<evidence type="ECO:0000313" key="18">
    <source>
        <dbReference type="EMBL" id="KAK4645469.1"/>
    </source>
</evidence>
<keyword evidence="12" id="KW-0624">Polysaccharide degradation</keyword>
<accession>A0ABR0FNL3</accession>
<comment type="subcellular location">
    <subcellularLocation>
        <location evidence="2">Secreted</location>
    </subcellularLocation>
</comment>
<dbReference type="RefSeq" id="XP_062734445.1">
    <property type="nucleotide sequence ID" value="XM_062875899.1"/>
</dbReference>
<dbReference type="PANTHER" id="PTHR33353">
    <property type="entry name" value="PUTATIVE (AFU_ORTHOLOGUE AFUA_1G12560)-RELATED"/>
    <property type="match status" value="1"/>
</dbReference>
<keyword evidence="3" id="KW-0964">Secreted</keyword>
<proteinExistence type="inferred from homology"/>
<dbReference type="CDD" id="cd21175">
    <property type="entry name" value="LPMO_AA9"/>
    <property type="match status" value="1"/>
</dbReference>